<organism evidence="2 3">
    <name type="scientific">Dactylosporangium matsuzakiense</name>
    <dbReference type="NCBI Taxonomy" id="53360"/>
    <lineage>
        <taxon>Bacteria</taxon>
        <taxon>Bacillati</taxon>
        <taxon>Actinomycetota</taxon>
        <taxon>Actinomycetes</taxon>
        <taxon>Micromonosporales</taxon>
        <taxon>Micromonosporaceae</taxon>
        <taxon>Dactylosporangium</taxon>
    </lineage>
</organism>
<keyword evidence="3" id="KW-1185">Reference proteome</keyword>
<protein>
    <recommendedName>
        <fullName evidence="4">Phosphotransferase family enzyme</fullName>
    </recommendedName>
</protein>
<feature type="region of interest" description="Disordered" evidence="1">
    <location>
        <begin position="1"/>
        <end position="20"/>
    </location>
</feature>
<evidence type="ECO:0000313" key="2">
    <source>
        <dbReference type="EMBL" id="GLL03550.1"/>
    </source>
</evidence>
<sequence>MRADEPLDTAETPLPAGRMTTGITRRGTRLLRPMGGWSGAVHGFLRHLEAAGFAGAPRVLGVEGGREVLDYLDGDVPVDPQWRPGHGQRLPAYARTEAALVAAGGLIRQLHEAARHYRPADTGFRFDPRAPRPDEIVSHGDLGPWNTVYRGGVPVAFIDWDAAGPVRPLDELAAAAWEFVPLAPPEQLREAGFDPLPDIGARLRLFTDAYGLRDRRAIGPALQRSRLLAAERVKHAPVDAAQAAEALEHRARELRWLHGFLNRPGGGAPSGAGG</sequence>
<dbReference type="Proteomes" id="UP001143480">
    <property type="component" value="Unassembled WGS sequence"/>
</dbReference>
<gene>
    <name evidence="2" type="ORF">GCM10017581_052960</name>
</gene>
<evidence type="ECO:0000313" key="3">
    <source>
        <dbReference type="Proteomes" id="UP001143480"/>
    </source>
</evidence>
<comment type="caution">
    <text evidence="2">The sequence shown here is derived from an EMBL/GenBank/DDBJ whole genome shotgun (WGS) entry which is preliminary data.</text>
</comment>
<dbReference type="EMBL" id="BSFP01000035">
    <property type="protein sequence ID" value="GLL03550.1"/>
    <property type="molecule type" value="Genomic_DNA"/>
</dbReference>
<dbReference type="AlphaFoldDB" id="A0A9W6NN37"/>
<dbReference type="InterPro" id="IPR011009">
    <property type="entry name" value="Kinase-like_dom_sf"/>
</dbReference>
<dbReference type="Gene3D" id="3.90.1200.10">
    <property type="match status" value="1"/>
</dbReference>
<evidence type="ECO:0000256" key="1">
    <source>
        <dbReference type="SAM" id="MobiDB-lite"/>
    </source>
</evidence>
<evidence type="ECO:0008006" key="4">
    <source>
        <dbReference type="Google" id="ProtNLM"/>
    </source>
</evidence>
<reference evidence="2" key="2">
    <citation type="submission" date="2023-01" db="EMBL/GenBank/DDBJ databases">
        <authorList>
            <person name="Sun Q."/>
            <person name="Evtushenko L."/>
        </authorList>
    </citation>
    <scope>NUCLEOTIDE SEQUENCE</scope>
    <source>
        <strain evidence="2">VKM Ac-1321</strain>
    </source>
</reference>
<dbReference type="SUPFAM" id="SSF56112">
    <property type="entry name" value="Protein kinase-like (PK-like)"/>
    <property type="match status" value="1"/>
</dbReference>
<proteinExistence type="predicted"/>
<dbReference type="RefSeq" id="WP_261964772.1">
    <property type="nucleotide sequence ID" value="NZ_BAAAXA010000001.1"/>
</dbReference>
<name>A0A9W6NN37_9ACTN</name>
<reference evidence="2" key="1">
    <citation type="journal article" date="2014" name="Int. J. Syst. Evol. Microbiol.">
        <title>Complete genome sequence of Corynebacterium casei LMG S-19264T (=DSM 44701T), isolated from a smear-ripened cheese.</title>
        <authorList>
            <consortium name="US DOE Joint Genome Institute (JGI-PGF)"/>
            <person name="Walter F."/>
            <person name="Albersmeier A."/>
            <person name="Kalinowski J."/>
            <person name="Ruckert C."/>
        </authorList>
    </citation>
    <scope>NUCLEOTIDE SEQUENCE</scope>
    <source>
        <strain evidence="2">VKM Ac-1321</strain>
    </source>
</reference>
<accession>A0A9W6NN37</accession>